<evidence type="ECO:0000256" key="1">
    <source>
        <dbReference type="ARBA" id="ARBA00004184"/>
    </source>
</evidence>
<reference evidence="7" key="1">
    <citation type="submission" date="2020-05" db="EMBL/GenBank/DDBJ databases">
        <title>Phylogenomic resolution of chytrid fungi.</title>
        <authorList>
            <person name="Stajich J.E."/>
            <person name="Amses K."/>
            <person name="Simmons R."/>
            <person name="Seto K."/>
            <person name="Myers J."/>
            <person name="Bonds A."/>
            <person name="Quandt C.A."/>
            <person name="Barry K."/>
            <person name="Liu P."/>
            <person name="Grigoriev I."/>
            <person name="Longcore J.E."/>
            <person name="James T.Y."/>
        </authorList>
    </citation>
    <scope>NUCLEOTIDE SEQUENCE</scope>
    <source>
        <strain evidence="7">JEL0513</strain>
    </source>
</reference>
<dbReference type="InterPro" id="IPR041728">
    <property type="entry name" value="GPAT/DHAPAT_LPLAT"/>
</dbReference>
<feature type="domain" description="Phospholipid/glycerol acyltransferase" evidence="6">
    <location>
        <begin position="1"/>
        <end position="92"/>
    </location>
</feature>
<keyword evidence="8" id="KW-1185">Reference proteome</keyword>
<keyword evidence="4" id="KW-0472">Membrane</keyword>
<comment type="caution">
    <text evidence="7">The sequence shown here is derived from an EMBL/GenBank/DDBJ whole genome shotgun (WGS) entry which is preliminary data.</text>
</comment>
<evidence type="ECO:0000313" key="7">
    <source>
        <dbReference type="EMBL" id="KAJ3139084.1"/>
    </source>
</evidence>
<keyword evidence="5" id="KW-0012">Acyltransferase</keyword>
<evidence type="ECO:0000313" key="8">
    <source>
        <dbReference type="Proteomes" id="UP001211907"/>
    </source>
</evidence>
<dbReference type="GO" id="GO:0012505">
    <property type="term" value="C:endomembrane system"/>
    <property type="evidence" value="ECO:0007669"/>
    <property type="project" value="UniProtKB-SubCell"/>
</dbReference>
<dbReference type="GO" id="GO:0019432">
    <property type="term" value="P:triglyceride biosynthetic process"/>
    <property type="evidence" value="ECO:0007669"/>
    <property type="project" value="TreeGrafter"/>
</dbReference>
<dbReference type="GO" id="GO:0008654">
    <property type="term" value="P:phospholipid biosynthetic process"/>
    <property type="evidence" value="ECO:0007669"/>
    <property type="project" value="TreeGrafter"/>
</dbReference>
<evidence type="ECO:0000256" key="2">
    <source>
        <dbReference type="ARBA" id="ARBA00007937"/>
    </source>
</evidence>
<dbReference type="SMART" id="SM00563">
    <property type="entry name" value="PlsC"/>
    <property type="match status" value="1"/>
</dbReference>
<evidence type="ECO:0000256" key="3">
    <source>
        <dbReference type="ARBA" id="ARBA00022679"/>
    </source>
</evidence>
<dbReference type="InterPro" id="IPR022284">
    <property type="entry name" value="GPAT/DHAPAT"/>
</dbReference>
<protein>
    <recommendedName>
        <fullName evidence="6">Phospholipid/glycerol acyltransferase domain-containing protein</fullName>
    </recommendedName>
</protein>
<dbReference type="CDD" id="cd07993">
    <property type="entry name" value="LPLAT_DHAPAT-like"/>
    <property type="match status" value="1"/>
</dbReference>
<dbReference type="GO" id="GO:0006631">
    <property type="term" value="P:fatty acid metabolic process"/>
    <property type="evidence" value="ECO:0007669"/>
    <property type="project" value="TreeGrafter"/>
</dbReference>
<dbReference type="Proteomes" id="UP001211907">
    <property type="component" value="Unassembled WGS sequence"/>
</dbReference>
<proteinExistence type="inferred from homology"/>
<dbReference type="GO" id="GO:0004366">
    <property type="term" value="F:glycerol-3-phosphate O-acyltransferase activity"/>
    <property type="evidence" value="ECO:0007669"/>
    <property type="project" value="TreeGrafter"/>
</dbReference>
<comment type="similarity">
    <text evidence="2">Belongs to the GPAT/DAPAT family.</text>
</comment>
<gene>
    <name evidence="7" type="ORF">HK100_012001</name>
</gene>
<dbReference type="EMBL" id="JADGJH010000081">
    <property type="protein sequence ID" value="KAJ3139084.1"/>
    <property type="molecule type" value="Genomic_DNA"/>
</dbReference>
<dbReference type="InterPro" id="IPR045520">
    <property type="entry name" value="GPAT/DHAPAT_C"/>
</dbReference>
<dbReference type="SUPFAM" id="SSF69593">
    <property type="entry name" value="Glycerol-3-phosphate (1)-acyltransferase"/>
    <property type="match status" value="1"/>
</dbReference>
<dbReference type="PANTHER" id="PTHR12563">
    <property type="entry name" value="GLYCEROL-3-PHOSPHATE ACYLTRANSFERASE"/>
    <property type="match status" value="1"/>
</dbReference>
<dbReference type="GO" id="GO:0006072">
    <property type="term" value="P:glycerol-3-phosphate metabolic process"/>
    <property type="evidence" value="ECO:0007669"/>
    <property type="project" value="TreeGrafter"/>
</dbReference>
<dbReference type="Pfam" id="PF01553">
    <property type="entry name" value="Acyltransferase"/>
    <property type="match status" value="1"/>
</dbReference>
<name>A0AAD5XK36_9FUNG</name>
<comment type="subcellular location">
    <subcellularLocation>
        <location evidence="1">Endomembrane system</location>
        <topology evidence="1">Peripheral membrane protein</topology>
    </subcellularLocation>
</comment>
<evidence type="ECO:0000256" key="4">
    <source>
        <dbReference type="ARBA" id="ARBA00023136"/>
    </source>
</evidence>
<evidence type="ECO:0000256" key="5">
    <source>
        <dbReference type="ARBA" id="ARBA00023315"/>
    </source>
</evidence>
<evidence type="ECO:0000259" key="6">
    <source>
        <dbReference type="SMART" id="SM00563"/>
    </source>
</evidence>
<dbReference type="GO" id="GO:0031966">
    <property type="term" value="C:mitochondrial membrane"/>
    <property type="evidence" value="ECO:0007669"/>
    <property type="project" value="TreeGrafter"/>
</dbReference>
<dbReference type="PANTHER" id="PTHR12563:SF17">
    <property type="entry name" value="DIHYDROXYACETONE PHOSPHATE ACYLTRANSFERASE"/>
    <property type="match status" value="1"/>
</dbReference>
<keyword evidence="3" id="KW-0808">Transferase</keyword>
<organism evidence="7 8">
    <name type="scientific">Physocladia obscura</name>
    <dbReference type="NCBI Taxonomy" id="109957"/>
    <lineage>
        <taxon>Eukaryota</taxon>
        <taxon>Fungi</taxon>
        <taxon>Fungi incertae sedis</taxon>
        <taxon>Chytridiomycota</taxon>
        <taxon>Chytridiomycota incertae sedis</taxon>
        <taxon>Chytridiomycetes</taxon>
        <taxon>Chytridiales</taxon>
        <taxon>Chytriomycetaceae</taxon>
        <taxon>Physocladia</taxon>
    </lineage>
</organism>
<dbReference type="Pfam" id="PF19277">
    <property type="entry name" value="GPAT_C"/>
    <property type="match status" value="1"/>
</dbReference>
<accession>A0AAD5XK36</accession>
<dbReference type="InterPro" id="IPR002123">
    <property type="entry name" value="Plipid/glycerol_acylTrfase"/>
</dbReference>
<dbReference type="AlphaFoldDB" id="A0AAD5XK36"/>
<sequence>MPGGVGYLLQHCGAFFIRRVWGDDLLYNSIMKEYIEILLLRGHNIEAFTEGTRSRIGKLLQPKFGIMKIILEAVLSGRVKDCMIVPMSIGYDRVIETGSYVNELLGVPKEKESLYQLLSNMNILSLKWGRIDISFNKAFSLKEYIGAHTTRRGIPLNPSTSKIDRDLLLQSLGYRILSDINKVSVIMPTALVGTILLTLRGRGVGHDELVRKIEWLKKGIEMRGGSAADFGGKSTGWVVDRAIQVLKDLIGQRTDLLEPVYYPVKRFELSYYRNQVIHLFINEAILSCALYATVKQGGPIHVQRVKINPDLERDCSFVSKLLKSEFIYGPNGLTENMMKSIEDLTSLDVMRIDVENGTDGEVKYLSLSAEERRIGRETFDFFCFLLWPFLETYWLAAISCFALIPQTLPPIEPTWVDERVFLDKAQFLGKTLYYEGDLSYFEAVNKETLKNGFQRLKEMGVILFRKVKKGNENVTMVALSLDWCPKTALPKPPKCSKTGKGSEEVKSNNTIFTSIFGGGKPEPKISLDGTDTPQDYFDETWRYFVPEGKLWELCEQIGRYRREGKNRRDTATVAARVLSLASVTGALLTESDGTGWIKKKTSKL</sequence>